<dbReference type="RefSeq" id="WP_187466674.1">
    <property type="nucleotide sequence ID" value="NZ_JACSIT010000100.1"/>
</dbReference>
<dbReference type="Proteomes" id="UP000650081">
    <property type="component" value="Unassembled WGS sequence"/>
</dbReference>
<sequence length="262" mass="29043">MAKSKLKAKTSTLAELAATWQLCRTEEIPDLLYAFDSDEQANTTERIVTFNLEKEQMQMIDATIEEMTANGQDFKLLVHLGLRPGYEGQFAPTTPFFQPFLSVFPVGGKDRYVNSHLFTWDPNPRFPTNPIESTESGTDAIPGAGAFLFVHYYLETPHFDLSSIFEATAYQLGRRVRAYIFSVAESKAIGKRIKVHLQGTKPRLSLHLGRGITVATHPVSFRPVLEVSSSGVTKKGVSIFADGGDDGSDFYDFSMPDPPHSA</sequence>
<dbReference type="AlphaFoldDB" id="A0A923PIB5"/>
<name>A0A923PIB5_9BACT</name>
<comment type="caution">
    <text evidence="1">The sequence shown here is derived from an EMBL/GenBank/DDBJ whole genome shotgun (WGS) entry which is preliminary data.</text>
</comment>
<gene>
    <name evidence="1" type="ORF">H9S92_10555</name>
</gene>
<protein>
    <submittedName>
        <fullName evidence="1">Uncharacterized protein</fullName>
    </submittedName>
</protein>
<reference evidence="1" key="1">
    <citation type="submission" date="2020-08" db="EMBL/GenBank/DDBJ databases">
        <title>Lewinella bacteria from marine environments.</title>
        <authorList>
            <person name="Zhong Y."/>
        </authorList>
    </citation>
    <scope>NUCLEOTIDE SEQUENCE</scope>
    <source>
        <strain evidence="1">KCTC 42187</strain>
    </source>
</reference>
<evidence type="ECO:0000313" key="1">
    <source>
        <dbReference type="EMBL" id="MBC6994605.1"/>
    </source>
</evidence>
<proteinExistence type="predicted"/>
<evidence type="ECO:0000313" key="2">
    <source>
        <dbReference type="Proteomes" id="UP000650081"/>
    </source>
</evidence>
<dbReference type="EMBL" id="JACSIT010000100">
    <property type="protein sequence ID" value="MBC6994605.1"/>
    <property type="molecule type" value="Genomic_DNA"/>
</dbReference>
<accession>A0A923PIB5</accession>
<keyword evidence="2" id="KW-1185">Reference proteome</keyword>
<organism evidence="1 2">
    <name type="scientific">Neolewinella lacunae</name>
    <dbReference type="NCBI Taxonomy" id="1517758"/>
    <lineage>
        <taxon>Bacteria</taxon>
        <taxon>Pseudomonadati</taxon>
        <taxon>Bacteroidota</taxon>
        <taxon>Saprospiria</taxon>
        <taxon>Saprospirales</taxon>
        <taxon>Lewinellaceae</taxon>
        <taxon>Neolewinella</taxon>
    </lineage>
</organism>